<keyword evidence="3 9" id="KW-0813">Transport</keyword>
<proteinExistence type="inferred from homology"/>
<feature type="domain" description="ABC transmembrane type-1" evidence="10">
    <location>
        <begin position="93"/>
        <end position="385"/>
    </location>
</feature>
<feature type="transmembrane region" description="Helical" evidence="9">
    <location>
        <begin position="25"/>
        <end position="44"/>
    </location>
</feature>
<evidence type="ECO:0000256" key="1">
    <source>
        <dbReference type="ARBA" id="ARBA00004429"/>
    </source>
</evidence>
<comment type="similarity">
    <text evidence="2">Belongs to the binding-protein-dependent transport system permease family. HisMQ subfamily.</text>
</comment>
<evidence type="ECO:0000313" key="11">
    <source>
        <dbReference type="EMBL" id="KAA1183948.1"/>
    </source>
</evidence>
<feature type="transmembrane region" description="Helical" evidence="9">
    <location>
        <begin position="266"/>
        <end position="285"/>
    </location>
</feature>
<feature type="transmembrane region" description="Helical" evidence="9">
    <location>
        <begin position="141"/>
        <end position="159"/>
    </location>
</feature>
<dbReference type="PANTHER" id="PTHR30614">
    <property type="entry name" value="MEMBRANE COMPONENT OF AMINO ACID ABC TRANSPORTER"/>
    <property type="match status" value="1"/>
</dbReference>
<evidence type="ECO:0000256" key="9">
    <source>
        <dbReference type="RuleBase" id="RU363032"/>
    </source>
</evidence>
<feature type="transmembrane region" description="Helical" evidence="9">
    <location>
        <begin position="367"/>
        <end position="388"/>
    </location>
</feature>
<protein>
    <submittedName>
        <fullName evidence="11">ABC transporter permease subunit</fullName>
    </submittedName>
</protein>
<accession>A0A5B0WBT3</accession>
<keyword evidence="6" id="KW-0029">Amino-acid transport</keyword>
<organism evidence="11 12">
    <name type="scientific">Rhizobium tropici</name>
    <dbReference type="NCBI Taxonomy" id="398"/>
    <lineage>
        <taxon>Bacteria</taxon>
        <taxon>Pseudomonadati</taxon>
        <taxon>Pseudomonadota</taxon>
        <taxon>Alphaproteobacteria</taxon>
        <taxon>Hyphomicrobiales</taxon>
        <taxon>Rhizobiaceae</taxon>
        <taxon>Rhizobium/Agrobacterium group</taxon>
        <taxon>Rhizobium</taxon>
    </lineage>
</organism>
<feature type="transmembrane region" description="Helical" evidence="9">
    <location>
        <begin position="219"/>
        <end position="239"/>
    </location>
</feature>
<dbReference type="InterPro" id="IPR043429">
    <property type="entry name" value="ArtM/GltK/GlnP/TcyL/YhdX-like"/>
</dbReference>
<dbReference type="EMBL" id="VNIP01000004">
    <property type="protein sequence ID" value="KAA1183948.1"/>
    <property type="molecule type" value="Genomic_DNA"/>
</dbReference>
<comment type="caution">
    <text evidence="11">The sequence shown here is derived from an EMBL/GenBank/DDBJ whole genome shotgun (WGS) entry which is preliminary data.</text>
</comment>
<comment type="subcellular location">
    <subcellularLocation>
        <location evidence="1">Cell inner membrane</location>
        <topology evidence="1">Multi-pass membrane protein</topology>
    </subcellularLocation>
    <subcellularLocation>
        <location evidence="9">Cell membrane</location>
        <topology evidence="9">Multi-pass membrane protein</topology>
    </subcellularLocation>
</comment>
<feature type="transmembrane region" description="Helical" evidence="9">
    <location>
        <begin position="97"/>
        <end position="120"/>
    </location>
</feature>
<dbReference type="InterPro" id="IPR035906">
    <property type="entry name" value="MetI-like_sf"/>
</dbReference>
<evidence type="ECO:0000313" key="12">
    <source>
        <dbReference type="Proteomes" id="UP000323608"/>
    </source>
</evidence>
<dbReference type="RefSeq" id="WP_149634074.1">
    <property type="nucleotide sequence ID" value="NZ_VNIP01000004.1"/>
</dbReference>
<dbReference type="OrthoDB" id="9808531at2"/>
<dbReference type="Pfam" id="PF00528">
    <property type="entry name" value="BPD_transp_1"/>
    <property type="match status" value="1"/>
</dbReference>
<dbReference type="InterPro" id="IPR010065">
    <property type="entry name" value="AA_ABC_transptr_permease_3TM"/>
</dbReference>
<evidence type="ECO:0000256" key="8">
    <source>
        <dbReference type="ARBA" id="ARBA00023136"/>
    </source>
</evidence>
<keyword evidence="4" id="KW-1003">Cell membrane</keyword>
<dbReference type="PROSITE" id="PS50928">
    <property type="entry name" value="ABC_TM1"/>
    <property type="match status" value="1"/>
</dbReference>
<dbReference type="Gene3D" id="1.10.3720.10">
    <property type="entry name" value="MetI-like"/>
    <property type="match status" value="1"/>
</dbReference>
<evidence type="ECO:0000256" key="4">
    <source>
        <dbReference type="ARBA" id="ARBA00022475"/>
    </source>
</evidence>
<feature type="transmembrane region" description="Helical" evidence="9">
    <location>
        <begin position="305"/>
        <end position="324"/>
    </location>
</feature>
<reference evidence="11 12" key="1">
    <citation type="submission" date="2019-07" db="EMBL/GenBank/DDBJ databases">
        <title>The Draft Genome Sequence of Rhizobium tropici SARCC-755 Associated with Superior Nodulation on Pigeonpea (Cajanus cajan (L.) Millsp.).</title>
        <authorList>
            <person name="Bopape F.L."/>
            <person name="Hassen A.I."/>
            <person name="Swanevelder Z.H."/>
            <person name="Gwata E.T."/>
        </authorList>
    </citation>
    <scope>NUCLEOTIDE SEQUENCE [LARGE SCALE GENOMIC DNA]</scope>
    <source>
        <strain evidence="11 12">SARCC-755</strain>
    </source>
</reference>
<dbReference type="Proteomes" id="UP000323608">
    <property type="component" value="Unassembled WGS sequence"/>
</dbReference>
<dbReference type="AlphaFoldDB" id="A0A5B0WBT3"/>
<sequence>MVDRQQTGVFSGKVRSATAGPRYRYFLYDAIIYVALALFIVFVVKNVSSNLARLNITGGFAFLQGKQAGFGISESLIAYDAQASYGRAVVVGLLNTLFVSCLTIVFSTVLGTVIGILRLGQNRPLSKLAQAYVELFRNTPLLLQLMFWYALILISFPGLREATPVLGIALFTNRGLFLPWMASSTGFGWFYVGTAAGILAAFAWRWICRQRQQRTGSQMPVFLPSVAAVALLLILSKVYSGTELSLEWPKQAGFRIVGGLSLSPELATLIIGLTLYTSALIGEIVRSGISSVQKGQIEAARALGLHEFTILRLVILPLAIRAIVPPLTSQYLSLMKNSSLAVAIGYPDLASIINTIINQTGQAIEGIGILMGTYLIISLGISLALNLFNKRMALVQR</sequence>
<evidence type="ECO:0000256" key="5">
    <source>
        <dbReference type="ARBA" id="ARBA00022692"/>
    </source>
</evidence>
<dbReference type="GO" id="GO:0043190">
    <property type="term" value="C:ATP-binding cassette (ABC) transporter complex"/>
    <property type="evidence" value="ECO:0007669"/>
    <property type="project" value="InterPro"/>
</dbReference>
<dbReference type="GO" id="GO:0022857">
    <property type="term" value="F:transmembrane transporter activity"/>
    <property type="evidence" value="ECO:0007669"/>
    <property type="project" value="InterPro"/>
</dbReference>
<dbReference type="CDD" id="cd06261">
    <property type="entry name" value="TM_PBP2"/>
    <property type="match status" value="1"/>
</dbReference>
<evidence type="ECO:0000256" key="3">
    <source>
        <dbReference type="ARBA" id="ARBA00022448"/>
    </source>
</evidence>
<dbReference type="InterPro" id="IPR000515">
    <property type="entry name" value="MetI-like"/>
</dbReference>
<keyword evidence="8 9" id="KW-0472">Membrane</keyword>
<evidence type="ECO:0000259" key="10">
    <source>
        <dbReference type="PROSITE" id="PS50928"/>
    </source>
</evidence>
<name>A0A5B0WBT3_RHITR</name>
<gene>
    <name evidence="11" type="ORF">FP026_07990</name>
</gene>
<dbReference type="NCBIfam" id="TIGR01726">
    <property type="entry name" value="HEQRo_perm_3TM"/>
    <property type="match status" value="1"/>
</dbReference>
<dbReference type="SUPFAM" id="SSF161098">
    <property type="entry name" value="MetI-like"/>
    <property type="match status" value="2"/>
</dbReference>
<dbReference type="GO" id="GO:0006865">
    <property type="term" value="P:amino acid transport"/>
    <property type="evidence" value="ECO:0007669"/>
    <property type="project" value="UniProtKB-KW"/>
</dbReference>
<evidence type="ECO:0000256" key="6">
    <source>
        <dbReference type="ARBA" id="ARBA00022970"/>
    </source>
</evidence>
<evidence type="ECO:0000256" key="2">
    <source>
        <dbReference type="ARBA" id="ARBA00010072"/>
    </source>
</evidence>
<feature type="transmembrane region" description="Helical" evidence="9">
    <location>
        <begin position="188"/>
        <end position="207"/>
    </location>
</feature>
<evidence type="ECO:0000256" key="7">
    <source>
        <dbReference type="ARBA" id="ARBA00022989"/>
    </source>
</evidence>
<dbReference type="PANTHER" id="PTHR30614:SF37">
    <property type="entry name" value="AMINO-ACID ABC TRANSPORTER PERMEASE PROTEIN YHDX-RELATED"/>
    <property type="match status" value="1"/>
</dbReference>
<keyword evidence="7 9" id="KW-1133">Transmembrane helix</keyword>
<keyword evidence="5 9" id="KW-0812">Transmembrane</keyword>